<dbReference type="InterPro" id="IPR052955">
    <property type="entry name" value="UPF0703_membrane_permease"/>
</dbReference>
<feature type="domain" description="DUF1980" evidence="2">
    <location>
        <begin position="14"/>
        <end position="138"/>
    </location>
</feature>
<gene>
    <name evidence="4" type="ORF">BN000_03565</name>
</gene>
<dbReference type="STRING" id="1499688.BN000_03565"/>
<evidence type="ECO:0000313" key="5">
    <source>
        <dbReference type="Proteomes" id="UP000199087"/>
    </source>
</evidence>
<keyword evidence="1" id="KW-0812">Transmembrane</keyword>
<dbReference type="RefSeq" id="WP_090636301.1">
    <property type="nucleotide sequence ID" value="NZ_CVRB01000003.1"/>
</dbReference>
<feature type="transmembrane region" description="Helical" evidence="1">
    <location>
        <begin position="12"/>
        <end position="31"/>
    </location>
</feature>
<dbReference type="EMBL" id="CVRB01000003">
    <property type="protein sequence ID" value="CRK83593.1"/>
    <property type="molecule type" value="Genomic_DNA"/>
</dbReference>
<dbReference type="AlphaFoldDB" id="A0A0U1P013"/>
<dbReference type="PANTHER" id="PTHR40047">
    <property type="entry name" value="UPF0703 PROTEIN YCGQ"/>
    <property type="match status" value="1"/>
</dbReference>
<evidence type="ECO:0000313" key="4">
    <source>
        <dbReference type="EMBL" id="CRK83593.1"/>
    </source>
</evidence>
<keyword evidence="1" id="KW-1133">Transmembrane helix</keyword>
<keyword evidence="5" id="KW-1185">Reference proteome</keyword>
<dbReference type="OrthoDB" id="9770408at2"/>
<dbReference type="InterPro" id="IPR015402">
    <property type="entry name" value="DUF1980"/>
</dbReference>
<dbReference type="NCBIfam" id="TIGR03943">
    <property type="entry name" value="TIGR03943 family putative permease subunit"/>
    <property type="match status" value="1"/>
</dbReference>
<evidence type="ECO:0000256" key="1">
    <source>
        <dbReference type="SAM" id="Phobius"/>
    </source>
</evidence>
<dbReference type="InterPro" id="IPR048493">
    <property type="entry name" value="DUF1980_N"/>
</dbReference>
<feature type="transmembrane region" description="Helical" evidence="1">
    <location>
        <begin position="106"/>
        <end position="123"/>
    </location>
</feature>
<feature type="domain" description="DUF1980" evidence="3">
    <location>
        <begin position="167"/>
        <end position="304"/>
    </location>
</feature>
<accession>A0A0U1P013</accession>
<evidence type="ECO:0000259" key="3">
    <source>
        <dbReference type="Pfam" id="PF21537"/>
    </source>
</evidence>
<evidence type="ECO:0000259" key="2">
    <source>
        <dbReference type="Pfam" id="PF09323"/>
    </source>
</evidence>
<dbReference type="PANTHER" id="PTHR40047:SF1">
    <property type="entry name" value="UPF0703 PROTEIN YCGQ"/>
    <property type="match status" value="1"/>
</dbReference>
<organism evidence="4 5">
    <name type="scientific">Neobacillus massiliamazoniensis</name>
    <dbReference type="NCBI Taxonomy" id="1499688"/>
    <lineage>
        <taxon>Bacteria</taxon>
        <taxon>Bacillati</taxon>
        <taxon>Bacillota</taxon>
        <taxon>Bacilli</taxon>
        <taxon>Bacillales</taxon>
        <taxon>Bacillaceae</taxon>
        <taxon>Neobacillus</taxon>
    </lineage>
</organism>
<reference evidence="5" key="1">
    <citation type="submission" date="2015-05" db="EMBL/GenBank/DDBJ databases">
        <authorList>
            <person name="Urmite Genomes"/>
        </authorList>
    </citation>
    <scope>NUCLEOTIDE SEQUENCE [LARGE SCALE GENOMIC DNA]</scope>
    <source>
        <strain evidence="5">LF1</strain>
    </source>
</reference>
<dbReference type="Proteomes" id="UP000199087">
    <property type="component" value="Unassembled WGS sequence"/>
</dbReference>
<name>A0A0U1P013_9BACI</name>
<dbReference type="Pfam" id="PF09323">
    <property type="entry name" value="DUF1980"/>
    <property type="match status" value="1"/>
</dbReference>
<protein>
    <submittedName>
        <fullName evidence="4">Nucleic acid binding domain protein</fullName>
    </submittedName>
</protein>
<feature type="transmembrane region" description="Helical" evidence="1">
    <location>
        <begin position="43"/>
        <end position="66"/>
    </location>
</feature>
<dbReference type="Pfam" id="PF21537">
    <property type="entry name" value="DUF1980_C"/>
    <property type="match status" value="1"/>
</dbReference>
<dbReference type="InterPro" id="IPR048447">
    <property type="entry name" value="DUF1980_C"/>
</dbReference>
<keyword evidence="1" id="KW-0472">Membrane</keyword>
<sequence>MSNTIRSVNVHHFLKAAILLGFSIYILLLTFTGDILQFIVPQLVIYVKIAGVFLIIVAAFQFYIAFLSLKKPVIICECGHGHEQDGESVLGHDHHHLLKKSLGKDIFIYSLFLLPLALGFLLPNHTLSSSLVNTRGMNLNGLTAQHASKGAAVEVVGNEDPKLKEMFKADVYNRDYAKLGMMIYKEDVIEMKDKWFIEKLQSMNTFVDNFQNKKIKIKGFIYRESGLSANQFIIARMGMTHCINDISPFGIIAETANSSQYANDSWVTLTGTIGKTTFNGQTVIKINVEKSEPAVAPSVPYVYPDWNFGSKL</sequence>
<proteinExistence type="predicted"/>